<dbReference type="PANTHER" id="PTHR12373">
    <property type="entry name" value="ENHANCER OF RUDIMENTARY ERH"/>
    <property type="match status" value="1"/>
</dbReference>
<dbReference type="PANTHER" id="PTHR12373:SF0">
    <property type="entry name" value="ENHANCER OF RUDIMENTARY HOMOLOG"/>
    <property type="match status" value="1"/>
</dbReference>
<dbReference type="Pfam" id="PF01133">
    <property type="entry name" value="ER"/>
    <property type="match status" value="1"/>
</dbReference>
<dbReference type="OrthoDB" id="7887808at2759"/>
<evidence type="ECO:0000256" key="1">
    <source>
        <dbReference type="ARBA" id="ARBA00007491"/>
    </source>
</evidence>
<accession>A0A1Y2HYR6</accession>
<dbReference type="AlphaFoldDB" id="A0A1Y2HYR6"/>
<name>A0A1Y2HYR6_9FUNG</name>
<sequence length="290" mass="30269">MMTAAAPPDTHTLILLQLEPNAPSSRTYLEHPSTSAAILDLISMFEHKLRQDQTSSSSASTSSTLKYTDMDVTSYIDSFPEIACLIRNPLPGGVSAYVPKDKEWIKQFVRPVLLQKLQSMRAAEAASLAGAGAESVSTLASRMSMNSTSSSSNNVPAHQAQNQNQQSQKRQSQRNPRDSLSPPPRAASSSKSSNKTANAAKKQQQPTSKILVASASKPGKITKRLGPDGAKAAQLSTQLFTKAYAEKKGLAHVTKPLPAGVSGAGGAKRGGGGGGGGESASGKRGGGGRR</sequence>
<dbReference type="SUPFAM" id="SSF143875">
    <property type="entry name" value="ERH-like"/>
    <property type="match status" value="1"/>
</dbReference>
<feature type="compositionally biased region" description="Low complexity" evidence="2">
    <location>
        <begin position="140"/>
        <end position="174"/>
    </location>
</feature>
<evidence type="ECO:0000313" key="4">
    <source>
        <dbReference type="Proteomes" id="UP000193411"/>
    </source>
</evidence>
<keyword evidence="4" id="KW-1185">Reference proteome</keyword>
<dbReference type="Gene3D" id="3.30.2260.10">
    <property type="entry name" value="Enhancer of rudimentary"/>
    <property type="match status" value="1"/>
</dbReference>
<evidence type="ECO:0000313" key="3">
    <source>
        <dbReference type="EMBL" id="ORZ39094.1"/>
    </source>
</evidence>
<feature type="compositionally biased region" description="Gly residues" evidence="2">
    <location>
        <begin position="262"/>
        <end position="290"/>
    </location>
</feature>
<reference evidence="3 4" key="1">
    <citation type="submission" date="2016-07" db="EMBL/GenBank/DDBJ databases">
        <title>Pervasive Adenine N6-methylation of Active Genes in Fungi.</title>
        <authorList>
            <consortium name="DOE Joint Genome Institute"/>
            <person name="Mondo S.J."/>
            <person name="Dannebaum R.O."/>
            <person name="Kuo R.C."/>
            <person name="Labutti K."/>
            <person name="Haridas S."/>
            <person name="Kuo A."/>
            <person name="Salamov A."/>
            <person name="Ahrendt S.R."/>
            <person name="Lipzen A."/>
            <person name="Sullivan W."/>
            <person name="Andreopoulos W.B."/>
            <person name="Clum A."/>
            <person name="Lindquist E."/>
            <person name="Daum C."/>
            <person name="Ramamoorthy G.K."/>
            <person name="Gryganskyi A."/>
            <person name="Culley D."/>
            <person name="Magnuson J.K."/>
            <person name="James T.Y."/>
            <person name="O'Malley M.A."/>
            <person name="Stajich J.E."/>
            <person name="Spatafora J.W."/>
            <person name="Visel A."/>
            <person name="Grigoriev I.V."/>
        </authorList>
    </citation>
    <scope>NUCLEOTIDE SEQUENCE [LARGE SCALE GENOMIC DNA]</scope>
    <source>
        <strain evidence="3 4">PL171</strain>
    </source>
</reference>
<comment type="similarity">
    <text evidence="1">Belongs to the E(R) family.</text>
</comment>
<evidence type="ECO:0000256" key="2">
    <source>
        <dbReference type="SAM" id="MobiDB-lite"/>
    </source>
</evidence>
<dbReference type="STRING" id="765915.A0A1Y2HYR6"/>
<proteinExistence type="inferred from homology"/>
<feature type="region of interest" description="Disordered" evidence="2">
    <location>
        <begin position="254"/>
        <end position="290"/>
    </location>
</feature>
<dbReference type="InterPro" id="IPR035912">
    <property type="entry name" value="EHR_sf"/>
</dbReference>
<organism evidence="3 4">
    <name type="scientific">Catenaria anguillulae PL171</name>
    <dbReference type="NCBI Taxonomy" id="765915"/>
    <lineage>
        <taxon>Eukaryota</taxon>
        <taxon>Fungi</taxon>
        <taxon>Fungi incertae sedis</taxon>
        <taxon>Blastocladiomycota</taxon>
        <taxon>Blastocladiomycetes</taxon>
        <taxon>Blastocladiales</taxon>
        <taxon>Catenariaceae</taxon>
        <taxon>Catenaria</taxon>
    </lineage>
</organism>
<feature type="compositionally biased region" description="Low complexity" evidence="2">
    <location>
        <begin position="186"/>
        <end position="202"/>
    </location>
</feature>
<protein>
    <submittedName>
        <fullName evidence="3">Uncharacterized protein</fullName>
    </submittedName>
</protein>
<feature type="region of interest" description="Disordered" evidence="2">
    <location>
        <begin position="140"/>
        <end position="230"/>
    </location>
</feature>
<comment type="caution">
    <text evidence="3">The sequence shown here is derived from an EMBL/GenBank/DDBJ whole genome shotgun (WGS) entry which is preliminary data.</text>
</comment>
<dbReference type="Proteomes" id="UP000193411">
    <property type="component" value="Unassembled WGS sequence"/>
</dbReference>
<dbReference type="InterPro" id="IPR000781">
    <property type="entry name" value="ERH"/>
</dbReference>
<gene>
    <name evidence="3" type="ORF">BCR44DRAFT_1510442</name>
</gene>
<dbReference type="EMBL" id="MCFL01000006">
    <property type="protein sequence ID" value="ORZ39094.1"/>
    <property type="molecule type" value="Genomic_DNA"/>
</dbReference>